<dbReference type="CDD" id="cd12148">
    <property type="entry name" value="fungal_TF_MHR"/>
    <property type="match status" value="1"/>
</dbReference>
<evidence type="ECO:0000256" key="2">
    <source>
        <dbReference type="ARBA" id="ARBA00004987"/>
    </source>
</evidence>
<evidence type="ECO:0000256" key="3">
    <source>
        <dbReference type="ARBA" id="ARBA00005336"/>
    </source>
</evidence>
<dbReference type="InterPro" id="IPR037524">
    <property type="entry name" value="PA14/GLEYA"/>
</dbReference>
<evidence type="ECO:0000256" key="6">
    <source>
        <dbReference type="ARBA" id="ARBA00023180"/>
    </source>
</evidence>
<dbReference type="Gene3D" id="3.20.20.300">
    <property type="entry name" value="Glycoside hydrolase, family 3, N-terminal domain"/>
    <property type="match status" value="1"/>
</dbReference>
<evidence type="ECO:0000256" key="1">
    <source>
        <dbReference type="ARBA" id="ARBA00000448"/>
    </source>
</evidence>
<dbReference type="InterPro" id="IPR001764">
    <property type="entry name" value="Glyco_hydro_3_N"/>
</dbReference>
<dbReference type="InterPro" id="IPR036962">
    <property type="entry name" value="Glyco_hydro_3_N_sf"/>
</dbReference>
<keyword evidence="8 10" id="KW-0326">Glycosidase</keyword>
<dbReference type="InterPro" id="IPR011658">
    <property type="entry name" value="PA14_dom"/>
</dbReference>
<dbReference type="SUPFAM" id="SSF51445">
    <property type="entry name" value="(Trans)glycosidases"/>
    <property type="match status" value="1"/>
</dbReference>
<dbReference type="PROSITE" id="PS00775">
    <property type="entry name" value="GLYCOSYL_HYDROL_F3"/>
    <property type="match status" value="1"/>
</dbReference>
<proteinExistence type="inferred from homology"/>
<dbReference type="PANTHER" id="PTHR42715:SF3">
    <property type="entry name" value="BETA-GLUCOSIDASE B-RELATED"/>
    <property type="match status" value="1"/>
</dbReference>
<evidence type="ECO:0000313" key="12">
    <source>
        <dbReference type="EMBL" id="CAK7220638.1"/>
    </source>
</evidence>
<dbReference type="InterPro" id="IPR036881">
    <property type="entry name" value="Glyco_hydro_3_C_sf"/>
</dbReference>
<dbReference type="Pfam" id="PF00933">
    <property type="entry name" value="Glyco_hydro_3"/>
    <property type="match status" value="1"/>
</dbReference>
<dbReference type="InterPro" id="IPR017853">
    <property type="entry name" value="GH"/>
</dbReference>
<dbReference type="Pfam" id="PF01915">
    <property type="entry name" value="Glyco_hydro_3_C"/>
    <property type="match status" value="1"/>
</dbReference>
<evidence type="ECO:0000259" key="11">
    <source>
        <dbReference type="PROSITE" id="PS51820"/>
    </source>
</evidence>
<evidence type="ECO:0000256" key="10">
    <source>
        <dbReference type="RuleBase" id="RU361161"/>
    </source>
</evidence>
<keyword evidence="9 10" id="KW-0624">Polysaccharide degradation</keyword>
<accession>A0ABP0BLZ7</accession>
<dbReference type="InterPro" id="IPR019800">
    <property type="entry name" value="Glyco_hydro_3_AS"/>
</dbReference>
<dbReference type="Gene3D" id="2.60.40.10">
    <property type="entry name" value="Immunoglobulins"/>
    <property type="match status" value="1"/>
</dbReference>
<keyword evidence="5 10" id="KW-0378">Hydrolase</keyword>
<evidence type="ECO:0000256" key="8">
    <source>
        <dbReference type="ARBA" id="ARBA00023295"/>
    </source>
</evidence>
<comment type="pathway">
    <text evidence="2 10">Glycan metabolism; cellulose degradation.</text>
</comment>
<comment type="catalytic activity">
    <reaction evidence="1 10">
        <text>Hydrolysis of terminal, non-reducing beta-D-glucosyl residues with release of beta-D-glucose.</text>
        <dbReference type="EC" id="3.2.1.21"/>
    </reaction>
</comment>
<reference evidence="12 13" key="1">
    <citation type="submission" date="2024-01" db="EMBL/GenBank/DDBJ databases">
        <authorList>
            <person name="Allen C."/>
            <person name="Tagirdzhanova G."/>
        </authorList>
    </citation>
    <scope>NUCLEOTIDE SEQUENCE [LARGE SCALE GENOMIC DNA]</scope>
</reference>
<feature type="domain" description="PA14" evidence="11">
    <location>
        <begin position="765"/>
        <end position="924"/>
    </location>
</feature>
<evidence type="ECO:0000256" key="5">
    <source>
        <dbReference type="ARBA" id="ARBA00022801"/>
    </source>
</evidence>
<name>A0ABP0BLZ7_9PEZI</name>
<dbReference type="SMART" id="SM01217">
    <property type="entry name" value="Fn3_like"/>
    <property type="match status" value="1"/>
</dbReference>
<dbReference type="SUPFAM" id="SSF52279">
    <property type="entry name" value="Beta-D-glucan exohydrolase, C-terminal domain"/>
    <property type="match status" value="1"/>
</dbReference>
<dbReference type="Pfam" id="PF14310">
    <property type="entry name" value="Fn3-like"/>
    <property type="match status" value="1"/>
</dbReference>
<dbReference type="InterPro" id="IPR013783">
    <property type="entry name" value="Ig-like_fold"/>
</dbReference>
<evidence type="ECO:0000256" key="7">
    <source>
        <dbReference type="ARBA" id="ARBA00023277"/>
    </source>
</evidence>
<dbReference type="Pfam" id="PF07691">
    <property type="entry name" value="PA14"/>
    <property type="match status" value="1"/>
</dbReference>
<comment type="similarity">
    <text evidence="3 10">Belongs to the glycosyl hydrolase 3 family.</text>
</comment>
<dbReference type="Gene3D" id="3.40.50.1700">
    <property type="entry name" value="Glycoside hydrolase family 3 C-terminal domain"/>
    <property type="match status" value="1"/>
</dbReference>
<dbReference type="EC" id="3.2.1.21" evidence="4 10"/>
<sequence length="1207" mass="132588">MPDCLLAFRHTVIKPFLQASRDVFRVIEDYDVQHVSASSLIIRILQSTALQNATGRPELAWHLLGQASLLSLRLGLYQETSLQNVADPVERQLLRSCFCTLYAADNASCAVGNRESILRDDCFPGGRTTALYATANHATCLMNGERQSPTLTAASLEEKLRCGIELMPRLWSAAASLINRMSMPSQPINDEEDSLIQAYLEFSAILDDLPTWLQTSSLIAAEMRRGAVNDDNSSTELDVYQDTAFWVQRCTIVMSFNCARLLILQKCIETGRCNIMGMTNAALPVQMKKIDMVLDFLRELEEIPFVYHQIKGEPSVERVRCVGSILLEMIQTASNEIILGRARSCFARLMEILAKLDSKASDELATPIDVEKVLRALTLDEKVQLLAGKNNWATQEIDRLGIPSLTTSDGPHGVRGTAFCNGPKGMLTPSATAMGATFDTKLLRATGSMLALEAREREYDILLGPTVCLQRSPLIGRGFEAFAEDPWLSGMLASAYVQGVQEGGVACSIKHYAAHDQSTKSTEDSIVATTRTLRETHMLPFQLAVKHAQPWSFMTSYNKVNGTHASEDKWLMQTVLRDDWGWQGLVMSDWFGTYSTTEAVEAGLDLEMPGPTRWRGDLLRYAVLSRKLHETTVDDRIRNMLEMVRKVQASKQKYSGEDRSQFGNSQAKQDLCRELAGSSIVLLKNTDKLLPLDPNAKQTYGLIGPAVVLPAASGGGSADLRPYYVSKPLDAIIDVVGKDSVTAAMGCKGGIFLPGLETNNTIPGTTEPGYLMQWYATDPESNPGLPPTATTSGEMSQMYFADSIPDGIGACYWLKVTTVYTAPKTTTMQIGLCVVGKGRMYVNDCEVVDLWTSQPPKTISTPMFDRASMEVTADLAVEEGKTYTISVMLKNESIKAGAGALNRGGLRIGCAEKADADEAVAEAVALARKVDVPIIIAGLNKDYETEASDRRTLELPAHVNYLIESVLAVNPKTIVVSQAGCPITMPWLGRASAVCHAWYGGQETGRAISDVLFGKTNPSGRISVTFPKRLEDTPAFLTFGKADYELLYGEGVFIGHRYYEKTLRDPLFYFGYGLSYTTFTYKNLQLPATVAPTDGDVRLEVMVDVHNTGDRDGHEIVQVYVSDLQSSVQRPIRELKGFHKVWIKVGATETVTVALDKYAFSYWSEKLNAWLAEAGTFRVIVATSANPADEAASAEVELTENLIWTGV</sequence>
<dbReference type="InterPro" id="IPR026891">
    <property type="entry name" value="Fn3-like"/>
</dbReference>
<dbReference type="PRINTS" id="PR00133">
    <property type="entry name" value="GLHYDRLASE3"/>
</dbReference>
<dbReference type="PROSITE" id="PS51820">
    <property type="entry name" value="PA14"/>
    <property type="match status" value="1"/>
</dbReference>
<evidence type="ECO:0000313" key="13">
    <source>
        <dbReference type="Proteomes" id="UP001642406"/>
    </source>
</evidence>
<dbReference type="Gene3D" id="2.60.120.260">
    <property type="entry name" value="Galactose-binding domain-like"/>
    <property type="match status" value="1"/>
</dbReference>
<dbReference type="InterPro" id="IPR002772">
    <property type="entry name" value="Glyco_hydro_3_C"/>
</dbReference>
<keyword evidence="7 10" id="KW-0119">Carbohydrate metabolism</keyword>
<keyword evidence="6" id="KW-0325">Glycoprotein</keyword>
<protein>
    <recommendedName>
        <fullName evidence="4 10">beta-glucosidase</fullName>
        <ecNumber evidence="4 10">3.2.1.21</ecNumber>
    </recommendedName>
</protein>
<dbReference type="InterPro" id="IPR050288">
    <property type="entry name" value="Cellulose_deg_GH3"/>
</dbReference>
<gene>
    <name evidence="12" type="ORF">SBRCBS47491_004256</name>
</gene>
<dbReference type="PANTHER" id="PTHR42715">
    <property type="entry name" value="BETA-GLUCOSIDASE"/>
    <property type="match status" value="1"/>
</dbReference>
<dbReference type="Proteomes" id="UP001642406">
    <property type="component" value="Unassembled WGS sequence"/>
</dbReference>
<keyword evidence="13" id="KW-1185">Reference proteome</keyword>
<evidence type="ECO:0000256" key="4">
    <source>
        <dbReference type="ARBA" id="ARBA00012744"/>
    </source>
</evidence>
<comment type="caution">
    <text evidence="12">The sequence shown here is derived from an EMBL/GenBank/DDBJ whole genome shotgun (WGS) entry which is preliminary data.</text>
</comment>
<organism evidence="12 13">
    <name type="scientific">Sporothrix bragantina</name>
    <dbReference type="NCBI Taxonomy" id="671064"/>
    <lineage>
        <taxon>Eukaryota</taxon>
        <taxon>Fungi</taxon>
        <taxon>Dikarya</taxon>
        <taxon>Ascomycota</taxon>
        <taxon>Pezizomycotina</taxon>
        <taxon>Sordariomycetes</taxon>
        <taxon>Sordariomycetidae</taxon>
        <taxon>Ophiostomatales</taxon>
        <taxon>Ophiostomataceae</taxon>
        <taxon>Sporothrix</taxon>
    </lineage>
</organism>
<evidence type="ECO:0000256" key="9">
    <source>
        <dbReference type="ARBA" id="ARBA00023326"/>
    </source>
</evidence>
<dbReference type="EMBL" id="CAWUHC010000031">
    <property type="protein sequence ID" value="CAK7220638.1"/>
    <property type="molecule type" value="Genomic_DNA"/>
</dbReference>